<keyword evidence="19" id="KW-0436">Ligase</keyword>
<evidence type="ECO:0000256" key="7">
    <source>
        <dbReference type="ARBA" id="ARBA00022723"/>
    </source>
</evidence>
<keyword evidence="7" id="KW-0479">Metal-binding</keyword>
<dbReference type="InterPro" id="IPR006845">
    <property type="entry name" value="Pex_N"/>
</dbReference>
<dbReference type="PANTHER" id="PTHR12888:SF0">
    <property type="entry name" value="PEROXISOME ASSEMBLY PROTEIN 12"/>
    <property type="match status" value="1"/>
</dbReference>
<reference evidence="19 20" key="1">
    <citation type="submission" date="2014-02" db="EMBL/GenBank/DDBJ databases">
        <title>Single nucleus genome sequencing reveals high similarity among nuclei of an endomycorrhizal fungus.</title>
        <authorList>
            <person name="Lin K."/>
            <person name="Geurts R."/>
            <person name="Zhang Z."/>
            <person name="Limpens E."/>
            <person name="Saunders D.G."/>
            <person name="Mu D."/>
            <person name="Pang E."/>
            <person name="Cao H."/>
            <person name="Cha H."/>
            <person name="Lin T."/>
            <person name="Zhou Q."/>
            <person name="Shang Y."/>
            <person name="Li Y."/>
            <person name="Ivanov S."/>
            <person name="Sharma T."/>
            <person name="Velzen R.V."/>
            <person name="Ruijter N.D."/>
            <person name="Aanen D.K."/>
            <person name="Win J."/>
            <person name="Kamoun S."/>
            <person name="Bisseling T."/>
            <person name="Huang S."/>
        </authorList>
    </citation>
    <scope>NUCLEOTIDE SEQUENCE [LARGE SCALE GENOMIC DNA]</scope>
    <source>
        <strain evidence="20">DAOM197198w</strain>
    </source>
</reference>
<evidence type="ECO:0000256" key="15">
    <source>
        <dbReference type="ARBA" id="ARBA00034505"/>
    </source>
</evidence>
<feature type="transmembrane region" description="Helical" evidence="17">
    <location>
        <begin position="179"/>
        <end position="200"/>
    </location>
</feature>
<evidence type="ECO:0000313" key="20">
    <source>
        <dbReference type="Proteomes" id="UP000022910"/>
    </source>
</evidence>
<comment type="subcellular location">
    <subcellularLocation>
        <location evidence="1">Peroxisome membrane</location>
        <topology evidence="1">Multi-pass membrane protein</topology>
    </subcellularLocation>
</comment>
<gene>
    <name evidence="19" type="ORF">RirG_179640</name>
</gene>
<dbReference type="GO" id="GO:0016562">
    <property type="term" value="P:protein import into peroxisome matrix, receptor recycling"/>
    <property type="evidence" value="ECO:0007669"/>
    <property type="project" value="UniProtKB-ARBA"/>
</dbReference>
<feature type="domain" description="Pex N-terminal" evidence="18">
    <location>
        <begin position="24"/>
        <end position="281"/>
    </location>
</feature>
<evidence type="ECO:0000256" key="3">
    <source>
        <dbReference type="ARBA" id="ARBA00008704"/>
    </source>
</evidence>
<keyword evidence="20" id="KW-1185">Reference proteome</keyword>
<evidence type="ECO:0000256" key="9">
    <source>
        <dbReference type="ARBA" id="ARBA00022833"/>
    </source>
</evidence>
<evidence type="ECO:0000256" key="6">
    <source>
        <dbReference type="ARBA" id="ARBA00022692"/>
    </source>
</evidence>
<accession>A0A015M0N9</accession>
<dbReference type="GO" id="GO:0005778">
    <property type="term" value="C:peroxisomal membrane"/>
    <property type="evidence" value="ECO:0007669"/>
    <property type="project" value="UniProtKB-SubCell"/>
</dbReference>
<evidence type="ECO:0000256" key="13">
    <source>
        <dbReference type="ARBA" id="ARBA00023140"/>
    </source>
</evidence>
<sequence length="312" mass="37310">MEFMSDISSGADIYRPSLFELLAQEKLRALIQPAVRYILSVYAQRYPRYLLRIVNRFDEFYAVAMLLIERQYLKNYYASFAESFYGLKRIRLINTKIDLPEAAPDVDLQKLRNSDMWRSLFFLVGIPYIKTKLDDLYEKVSENARVRLLGGTFSRVHNERQLNCKERVHRFIRNLFKILYPWLNALYHGSILLYNVLYLYDKTRCYTPWLSLMGIEVRRMSAQDYFERRLNSTRNNLSTKTLLQATRNFLSIILSDLLNFLKSLLQMSIFFSRFLEWWYSSEYARRPGIENRVDVPPPDIIAVLFYAMIFRF</sequence>
<dbReference type="GO" id="GO:0008270">
    <property type="term" value="F:zinc ion binding"/>
    <property type="evidence" value="ECO:0007669"/>
    <property type="project" value="UniProtKB-KW"/>
</dbReference>
<keyword evidence="10" id="KW-0653">Protein transport</keyword>
<name>A0A015M0N9_RHIIW</name>
<dbReference type="AlphaFoldDB" id="A0A015M0N9"/>
<keyword evidence="12 16" id="KW-0472">Membrane</keyword>
<comment type="similarity">
    <text evidence="3 16">Belongs to the pex2/pex10/pex12 family.</text>
</comment>
<keyword evidence="8" id="KW-0863">Zinc-finger</keyword>
<dbReference type="GO" id="GO:0016874">
    <property type="term" value="F:ligase activity"/>
    <property type="evidence" value="ECO:0007669"/>
    <property type="project" value="UniProtKB-KW"/>
</dbReference>
<evidence type="ECO:0000259" key="18">
    <source>
        <dbReference type="Pfam" id="PF04757"/>
    </source>
</evidence>
<comment type="pathway">
    <text evidence="2">Protein modification; protein ubiquitination.</text>
</comment>
<proteinExistence type="inferred from homology"/>
<keyword evidence="5" id="KW-0813">Transport</keyword>
<evidence type="ECO:0000256" key="10">
    <source>
        <dbReference type="ARBA" id="ARBA00022927"/>
    </source>
</evidence>
<organism evidence="19 20">
    <name type="scientific">Rhizophagus irregularis (strain DAOM 197198w)</name>
    <name type="common">Glomus intraradices</name>
    <dbReference type="NCBI Taxonomy" id="1432141"/>
    <lineage>
        <taxon>Eukaryota</taxon>
        <taxon>Fungi</taxon>
        <taxon>Fungi incertae sedis</taxon>
        <taxon>Mucoromycota</taxon>
        <taxon>Glomeromycotina</taxon>
        <taxon>Glomeromycetes</taxon>
        <taxon>Glomerales</taxon>
        <taxon>Glomeraceae</taxon>
        <taxon>Rhizophagus</taxon>
    </lineage>
</organism>
<evidence type="ECO:0000256" key="2">
    <source>
        <dbReference type="ARBA" id="ARBA00004906"/>
    </source>
</evidence>
<dbReference type="GO" id="GO:0004842">
    <property type="term" value="F:ubiquitin-protein transferase activity"/>
    <property type="evidence" value="ECO:0007669"/>
    <property type="project" value="TreeGrafter"/>
</dbReference>
<evidence type="ECO:0000313" key="19">
    <source>
        <dbReference type="EMBL" id="EXX60468.1"/>
    </source>
</evidence>
<dbReference type="EMBL" id="JEMT01025923">
    <property type="protein sequence ID" value="EXX60468.1"/>
    <property type="molecule type" value="Genomic_DNA"/>
</dbReference>
<evidence type="ECO:0000256" key="11">
    <source>
        <dbReference type="ARBA" id="ARBA00022989"/>
    </source>
</evidence>
<protein>
    <recommendedName>
        <fullName evidence="4 16">Peroxisome assembly protein 12</fullName>
    </recommendedName>
    <alternativeName>
        <fullName evidence="14 16">Peroxin-12</fullName>
    </alternativeName>
</protein>
<evidence type="ECO:0000256" key="5">
    <source>
        <dbReference type="ARBA" id="ARBA00022448"/>
    </source>
</evidence>
<comment type="subunit">
    <text evidence="15">Component of the PEX2-PEX10-PEX12 retrotranslocation channel, composed of PEX2, PEX10 and PEX12.</text>
</comment>
<dbReference type="InterPro" id="IPR017375">
    <property type="entry name" value="PEX12"/>
</dbReference>
<dbReference type="GO" id="GO:0006513">
    <property type="term" value="P:protein monoubiquitination"/>
    <property type="evidence" value="ECO:0007669"/>
    <property type="project" value="TreeGrafter"/>
</dbReference>
<evidence type="ECO:0000256" key="17">
    <source>
        <dbReference type="SAM" id="Phobius"/>
    </source>
</evidence>
<evidence type="ECO:0000256" key="4">
    <source>
        <dbReference type="ARBA" id="ARBA00018980"/>
    </source>
</evidence>
<dbReference type="PIRSF" id="PIRSF038074">
    <property type="entry name" value="Peroxisome_assembly_p12"/>
    <property type="match status" value="1"/>
</dbReference>
<keyword evidence="6 17" id="KW-0812">Transmembrane</keyword>
<dbReference type="PANTHER" id="PTHR12888">
    <property type="entry name" value="PEROXISOME ASSEMBLY PROTEIN 12 PEROXIN-12"/>
    <property type="match status" value="1"/>
</dbReference>
<dbReference type="GO" id="GO:1990429">
    <property type="term" value="C:peroxisomal importomer complex"/>
    <property type="evidence" value="ECO:0007669"/>
    <property type="project" value="TreeGrafter"/>
</dbReference>
<dbReference type="Pfam" id="PF04757">
    <property type="entry name" value="Pex2_Pex12"/>
    <property type="match status" value="1"/>
</dbReference>
<evidence type="ECO:0000256" key="8">
    <source>
        <dbReference type="ARBA" id="ARBA00022771"/>
    </source>
</evidence>
<comment type="function">
    <text evidence="16">Component of a retrotranslocation channel required for peroxisome organization by mediating export of the PEX5 receptor from peroxisomes to the cytosol, thereby promoting PEX5 recycling.</text>
</comment>
<evidence type="ECO:0000256" key="16">
    <source>
        <dbReference type="PIRNR" id="PIRNR038074"/>
    </source>
</evidence>
<evidence type="ECO:0000256" key="14">
    <source>
        <dbReference type="ARBA" id="ARBA00029692"/>
    </source>
</evidence>
<keyword evidence="11 17" id="KW-1133">Transmembrane helix</keyword>
<evidence type="ECO:0000256" key="1">
    <source>
        <dbReference type="ARBA" id="ARBA00004585"/>
    </source>
</evidence>
<comment type="caution">
    <text evidence="19">The sequence shown here is derived from an EMBL/GenBank/DDBJ whole genome shotgun (WGS) entry which is preliminary data.</text>
</comment>
<evidence type="ECO:0000256" key="12">
    <source>
        <dbReference type="ARBA" id="ARBA00023136"/>
    </source>
</evidence>
<keyword evidence="13 16" id="KW-0576">Peroxisome</keyword>
<dbReference type="Proteomes" id="UP000022910">
    <property type="component" value="Unassembled WGS sequence"/>
</dbReference>
<keyword evidence="9" id="KW-0862">Zinc</keyword>